<accession>A0A930YBW8</accession>
<evidence type="ECO:0000256" key="2">
    <source>
        <dbReference type="SAM" id="Phobius"/>
    </source>
</evidence>
<keyword evidence="2" id="KW-0472">Membrane</keyword>
<feature type="transmembrane region" description="Helical" evidence="2">
    <location>
        <begin position="38"/>
        <end position="57"/>
    </location>
</feature>
<sequence>MGDPHRGLDEEPLDLGELPQSGRSAEPATPPRRRRPPAWSLLVLVGLLLAALTAGLVDQRARSTEQVALDRCGTDARAAMLRADAVMGAMQEYLRPAYAFETSERSRAGLDAILAQEAVKVEPRLTGALGLCEHVAVWSVHRQLARERDAYVAYLRARLDQIRATAQGRPPTGSDERLARLRQEAFGVDG</sequence>
<keyword evidence="4" id="KW-1185">Reference proteome</keyword>
<evidence type="ECO:0000313" key="4">
    <source>
        <dbReference type="Proteomes" id="UP000656804"/>
    </source>
</evidence>
<dbReference type="AlphaFoldDB" id="A0A930YBW8"/>
<keyword evidence="2" id="KW-1133">Transmembrane helix</keyword>
<organism evidence="3 4">
    <name type="scientific">Nocardioides acrostichi</name>
    <dbReference type="NCBI Taxonomy" id="2784339"/>
    <lineage>
        <taxon>Bacteria</taxon>
        <taxon>Bacillati</taxon>
        <taxon>Actinomycetota</taxon>
        <taxon>Actinomycetes</taxon>
        <taxon>Propionibacteriales</taxon>
        <taxon>Nocardioidaceae</taxon>
        <taxon>Nocardioides</taxon>
    </lineage>
</organism>
<comment type="caution">
    <text evidence="3">The sequence shown here is derived from an EMBL/GenBank/DDBJ whole genome shotgun (WGS) entry which is preliminary data.</text>
</comment>
<evidence type="ECO:0000313" key="3">
    <source>
        <dbReference type="EMBL" id="MBF4162908.1"/>
    </source>
</evidence>
<dbReference type="Proteomes" id="UP000656804">
    <property type="component" value="Unassembled WGS sequence"/>
</dbReference>
<dbReference type="RefSeq" id="WP_194504176.1">
    <property type="nucleotide sequence ID" value="NZ_JADIVZ010000008.1"/>
</dbReference>
<gene>
    <name evidence="3" type="ORF">ISG29_14535</name>
</gene>
<dbReference type="EMBL" id="JADIVZ010000008">
    <property type="protein sequence ID" value="MBF4162908.1"/>
    <property type="molecule type" value="Genomic_DNA"/>
</dbReference>
<keyword evidence="2" id="KW-0812">Transmembrane</keyword>
<proteinExistence type="predicted"/>
<name>A0A930YBW8_9ACTN</name>
<feature type="region of interest" description="Disordered" evidence="1">
    <location>
        <begin position="1"/>
        <end position="34"/>
    </location>
</feature>
<reference evidence="3" key="1">
    <citation type="submission" date="2020-11" db="EMBL/GenBank/DDBJ databases">
        <title>Nocardioides sp. CBS4Y-1, whole genome shotgun sequence.</title>
        <authorList>
            <person name="Tuo L."/>
        </authorList>
    </citation>
    <scope>NUCLEOTIDE SEQUENCE</scope>
    <source>
        <strain evidence="3">CBS4Y-1</strain>
    </source>
</reference>
<protein>
    <submittedName>
        <fullName evidence="3">Uncharacterized protein</fullName>
    </submittedName>
</protein>
<evidence type="ECO:0000256" key="1">
    <source>
        <dbReference type="SAM" id="MobiDB-lite"/>
    </source>
</evidence>